<protein>
    <submittedName>
        <fullName evidence="4">Epimerase family protein</fullName>
    </submittedName>
</protein>
<dbReference type="KEGG" id="gcr:GcLGCM259_0145"/>
<evidence type="ECO:0000259" key="3">
    <source>
        <dbReference type="Pfam" id="PF08338"/>
    </source>
</evidence>
<dbReference type="Pfam" id="PF08338">
    <property type="entry name" value="DUF1731"/>
    <property type="match status" value="1"/>
</dbReference>
<evidence type="ECO:0000259" key="2">
    <source>
        <dbReference type="Pfam" id="PF01370"/>
    </source>
</evidence>
<dbReference type="SUPFAM" id="SSF55961">
    <property type="entry name" value="Bet v1-like"/>
    <property type="match status" value="1"/>
</dbReference>
<dbReference type="PANTHER" id="PTHR11092">
    <property type="entry name" value="SUGAR NUCLEOTIDE EPIMERASE RELATED"/>
    <property type="match status" value="1"/>
</dbReference>
<dbReference type="AlphaFoldDB" id="A0A5B7WRP3"/>
<dbReference type="RefSeq" id="WP_138925448.1">
    <property type="nucleotide sequence ID" value="NZ_CP034412.1"/>
</dbReference>
<evidence type="ECO:0000256" key="1">
    <source>
        <dbReference type="ARBA" id="ARBA00009353"/>
    </source>
</evidence>
<dbReference type="InterPro" id="IPR013549">
    <property type="entry name" value="DUF1731"/>
</dbReference>
<keyword evidence="5" id="KW-1185">Reference proteome</keyword>
<feature type="domain" description="NAD-dependent epimerase/dehydratase" evidence="2">
    <location>
        <begin position="154"/>
        <end position="272"/>
    </location>
</feature>
<sequence>MSIERAVQVPQPIDEVVAWFSRPGAVRRLLPPWLPLKVEQEARSLRDGTALLRLPAGVQWVARHQPRRYIPGRRFVDELEPQGWRSLPTRVLHWRHEHLFEPVGTGHTRVVDRIDSSMPASSTVRMLAYRHRQLLGDFAAHQQAADAGLGSGTVAITGSSGLVGQALAALLSTGGHRVIRLVRSAPAGPGERLWDPANPDPRLLAGCDAVIHLAGASIFGRFTKEHRHAVESSRIQPTARLARLAADSGVETFISASAIGYYGGAGGDQEWTEEAAAGSGGDDFLSQVVRRWEAAAQEGSSQGMRRVQVRTGIVLDSGGGMLAVLRPLYAAGLGGKLGHGRQWMSWIGLDDLLDIYLRAMWDRSLSGPVNAVSPHPVRNERFSADLAATLHRPAVIPVPQFAPRLVLGRQGAQLLAMADQRVVPDKLLQAGHRFRTAQLPQLLAHTLGRAE</sequence>
<dbReference type="EMBL" id="CP034412">
    <property type="protein sequence ID" value="QCY45934.1"/>
    <property type="molecule type" value="Genomic_DNA"/>
</dbReference>
<feature type="domain" description="DUF1731" evidence="3">
    <location>
        <begin position="398"/>
        <end position="445"/>
    </location>
</feature>
<evidence type="ECO:0000313" key="5">
    <source>
        <dbReference type="Proteomes" id="UP000307000"/>
    </source>
</evidence>
<dbReference type="Proteomes" id="UP000307000">
    <property type="component" value="Chromosome"/>
</dbReference>
<evidence type="ECO:0000313" key="4">
    <source>
        <dbReference type="EMBL" id="QCY45934.1"/>
    </source>
</evidence>
<comment type="similarity">
    <text evidence="1">Belongs to the NAD(P)-dependent epimerase/dehydratase family. SDR39U1 subfamily.</text>
</comment>
<dbReference type="InterPro" id="IPR010099">
    <property type="entry name" value="SDR39U1"/>
</dbReference>
<dbReference type="InterPro" id="IPR001509">
    <property type="entry name" value="Epimerase_deHydtase"/>
</dbReference>
<reference evidence="4 5" key="1">
    <citation type="submission" date="2018-12" db="EMBL/GenBank/DDBJ databases">
        <title>Complete Genome Sequence of Glutamicibacter creatinolyticus strain LGCM259,isolated from an abscess of a 12-year-old mare in Italy.</title>
        <authorList>
            <person name="Santos R.G."/>
            <person name="Silva A.L."/>
            <person name="Seyffert N."/>
            <person name="Castro T.L.P."/>
            <person name="Attili A.R."/>
            <person name="Rifici C."/>
            <person name="Mazzullo G."/>
            <person name="Brenig B."/>
            <person name="Venanzi F."/>
            <person name="Azevedo V."/>
        </authorList>
    </citation>
    <scope>NUCLEOTIDE SEQUENCE [LARGE SCALE GENOMIC DNA]</scope>
    <source>
        <strain evidence="4 5">LGCM 259</strain>
    </source>
</reference>
<dbReference type="NCBIfam" id="TIGR01777">
    <property type="entry name" value="yfcH"/>
    <property type="match status" value="1"/>
</dbReference>
<accession>A0A5B7WRP3</accession>
<dbReference type="SUPFAM" id="SSF51735">
    <property type="entry name" value="NAD(P)-binding Rossmann-fold domains"/>
    <property type="match status" value="1"/>
</dbReference>
<dbReference type="Gene3D" id="3.30.530.20">
    <property type="match status" value="1"/>
</dbReference>
<organism evidence="4 5">
    <name type="scientific">Glutamicibacter creatinolyticus</name>
    <dbReference type="NCBI Taxonomy" id="162496"/>
    <lineage>
        <taxon>Bacteria</taxon>
        <taxon>Bacillati</taxon>
        <taxon>Actinomycetota</taxon>
        <taxon>Actinomycetes</taxon>
        <taxon>Micrococcales</taxon>
        <taxon>Micrococcaceae</taxon>
        <taxon>Glutamicibacter</taxon>
    </lineage>
</organism>
<dbReference type="Gene3D" id="3.40.50.720">
    <property type="entry name" value="NAD(P)-binding Rossmann-like Domain"/>
    <property type="match status" value="1"/>
</dbReference>
<gene>
    <name evidence="4" type="ORF">GcLGCM259_0145</name>
</gene>
<dbReference type="Pfam" id="PF01370">
    <property type="entry name" value="Epimerase"/>
    <property type="match status" value="1"/>
</dbReference>
<dbReference type="InterPro" id="IPR023393">
    <property type="entry name" value="START-like_dom_sf"/>
</dbReference>
<dbReference type="CDD" id="cd07820">
    <property type="entry name" value="SRPBCC_3"/>
    <property type="match status" value="1"/>
</dbReference>
<proteinExistence type="inferred from homology"/>
<dbReference type="PANTHER" id="PTHR11092:SF0">
    <property type="entry name" value="EPIMERASE FAMILY PROTEIN SDR39U1"/>
    <property type="match status" value="1"/>
</dbReference>
<dbReference type="InterPro" id="IPR036291">
    <property type="entry name" value="NAD(P)-bd_dom_sf"/>
</dbReference>
<name>A0A5B7WRP3_9MICC</name>